<accession>A0A9P4I7Y9</accession>
<gene>
    <name evidence="10" type="ORF">NA57DRAFT_78278</name>
</gene>
<dbReference type="InterPro" id="IPR005635">
    <property type="entry name" value="Inner_centromere_prot_ARK-bd"/>
</dbReference>
<name>A0A9P4I7Y9_9PEZI</name>
<dbReference type="OrthoDB" id="6123at2759"/>
<feature type="compositionally biased region" description="Polar residues" evidence="8">
    <location>
        <begin position="989"/>
        <end position="1000"/>
    </location>
</feature>
<feature type="compositionally biased region" description="Acidic residues" evidence="8">
    <location>
        <begin position="1152"/>
        <end position="1161"/>
    </location>
</feature>
<dbReference type="EMBL" id="ML978129">
    <property type="protein sequence ID" value="KAF2096680.1"/>
    <property type="molecule type" value="Genomic_DNA"/>
</dbReference>
<feature type="region of interest" description="Disordered" evidence="8">
    <location>
        <begin position="529"/>
        <end position="575"/>
    </location>
</feature>
<feature type="domain" description="Inner centromere protein ARK-binding" evidence="9">
    <location>
        <begin position="1149"/>
        <end position="1202"/>
    </location>
</feature>
<evidence type="ECO:0000313" key="11">
    <source>
        <dbReference type="Proteomes" id="UP000799772"/>
    </source>
</evidence>
<feature type="compositionally biased region" description="Polar residues" evidence="8">
    <location>
        <begin position="415"/>
        <end position="430"/>
    </location>
</feature>
<feature type="region of interest" description="Disordered" evidence="8">
    <location>
        <begin position="627"/>
        <end position="1168"/>
    </location>
</feature>
<evidence type="ECO:0000256" key="2">
    <source>
        <dbReference type="ARBA" id="ARBA00004186"/>
    </source>
</evidence>
<feature type="compositionally biased region" description="Basic and acidic residues" evidence="8">
    <location>
        <begin position="261"/>
        <end position="279"/>
    </location>
</feature>
<evidence type="ECO:0000313" key="10">
    <source>
        <dbReference type="EMBL" id="KAF2096680.1"/>
    </source>
</evidence>
<protein>
    <recommendedName>
        <fullName evidence="9">Inner centromere protein ARK-binding domain-containing protein</fullName>
    </recommendedName>
</protein>
<keyword evidence="4" id="KW-0963">Cytoplasm</keyword>
<dbReference type="GO" id="GO:0007059">
    <property type="term" value="P:chromosome segregation"/>
    <property type="evidence" value="ECO:0007669"/>
    <property type="project" value="UniProtKB-KW"/>
</dbReference>
<feature type="compositionally biased region" description="Basic and acidic residues" evidence="8">
    <location>
        <begin position="1225"/>
        <end position="1243"/>
    </location>
</feature>
<feature type="region of interest" description="Disordered" evidence="8">
    <location>
        <begin position="1207"/>
        <end position="1255"/>
    </location>
</feature>
<feature type="compositionally biased region" description="Low complexity" evidence="8">
    <location>
        <begin position="806"/>
        <end position="830"/>
    </location>
</feature>
<evidence type="ECO:0000256" key="5">
    <source>
        <dbReference type="ARBA" id="ARBA00022829"/>
    </source>
</evidence>
<evidence type="ECO:0000256" key="3">
    <source>
        <dbReference type="ARBA" id="ARBA00010042"/>
    </source>
</evidence>
<feature type="compositionally biased region" description="Polar residues" evidence="8">
    <location>
        <begin position="1107"/>
        <end position="1117"/>
    </location>
</feature>
<evidence type="ECO:0000256" key="1">
    <source>
        <dbReference type="ARBA" id="ARBA00004123"/>
    </source>
</evidence>
<feature type="compositionally biased region" description="Polar residues" evidence="8">
    <location>
        <begin position="309"/>
        <end position="320"/>
    </location>
</feature>
<feature type="compositionally biased region" description="Polar residues" evidence="8">
    <location>
        <begin position="776"/>
        <end position="789"/>
    </location>
</feature>
<feature type="region of interest" description="Disordered" evidence="8">
    <location>
        <begin position="125"/>
        <end position="389"/>
    </location>
</feature>
<dbReference type="AlphaFoldDB" id="A0A9P4I7Y9"/>
<feature type="compositionally biased region" description="Acidic residues" evidence="8">
    <location>
        <begin position="214"/>
        <end position="224"/>
    </location>
</feature>
<feature type="compositionally biased region" description="Polar residues" evidence="8">
    <location>
        <begin position="332"/>
        <end position="343"/>
    </location>
</feature>
<comment type="caution">
    <text evidence="10">The sequence shown here is derived from an EMBL/GenBank/DDBJ whole genome shotgun (WGS) entry which is preliminary data.</text>
</comment>
<keyword evidence="7" id="KW-0539">Nucleus</keyword>
<dbReference type="GO" id="GO:0005819">
    <property type="term" value="C:spindle"/>
    <property type="evidence" value="ECO:0007669"/>
    <property type="project" value="UniProtKB-SubCell"/>
</dbReference>
<feature type="compositionally biased region" description="Basic and acidic residues" evidence="8">
    <location>
        <begin position="659"/>
        <end position="701"/>
    </location>
</feature>
<proteinExistence type="inferred from homology"/>
<keyword evidence="11" id="KW-1185">Reference proteome</keyword>
<reference evidence="10" key="1">
    <citation type="journal article" date="2020" name="Stud. Mycol.">
        <title>101 Dothideomycetes genomes: a test case for predicting lifestyles and emergence of pathogens.</title>
        <authorList>
            <person name="Haridas S."/>
            <person name="Albert R."/>
            <person name="Binder M."/>
            <person name="Bloem J."/>
            <person name="Labutti K."/>
            <person name="Salamov A."/>
            <person name="Andreopoulos B."/>
            <person name="Baker S."/>
            <person name="Barry K."/>
            <person name="Bills G."/>
            <person name="Bluhm B."/>
            <person name="Cannon C."/>
            <person name="Castanera R."/>
            <person name="Culley D."/>
            <person name="Daum C."/>
            <person name="Ezra D."/>
            <person name="Gonzalez J."/>
            <person name="Henrissat B."/>
            <person name="Kuo A."/>
            <person name="Liang C."/>
            <person name="Lipzen A."/>
            <person name="Lutzoni F."/>
            <person name="Magnuson J."/>
            <person name="Mondo S."/>
            <person name="Nolan M."/>
            <person name="Ohm R."/>
            <person name="Pangilinan J."/>
            <person name="Park H.-J."/>
            <person name="Ramirez L."/>
            <person name="Alfaro M."/>
            <person name="Sun H."/>
            <person name="Tritt A."/>
            <person name="Yoshinaga Y."/>
            <person name="Zwiers L.-H."/>
            <person name="Turgeon B."/>
            <person name="Goodwin S."/>
            <person name="Spatafora J."/>
            <person name="Crous P."/>
            <person name="Grigoriev I."/>
        </authorList>
    </citation>
    <scope>NUCLEOTIDE SEQUENCE</scope>
    <source>
        <strain evidence="10">CBS 133067</strain>
    </source>
</reference>
<dbReference type="PANTHER" id="PTHR13142:SF1">
    <property type="entry name" value="INNER CENTROMERE PROTEIN"/>
    <property type="match status" value="1"/>
</dbReference>
<feature type="compositionally biased region" description="Low complexity" evidence="8">
    <location>
        <begin position="1063"/>
        <end position="1072"/>
    </location>
</feature>
<keyword evidence="5" id="KW-0159">Chromosome partition</keyword>
<keyword evidence="6" id="KW-0206">Cytoskeleton</keyword>
<dbReference type="Proteomes" id="UP000799772">
    <property type="component" value="Unassembled WGS sequence"/>
</dbReference>
<feature type="region of interest" description="Disordered" evidence="8">
    <location>
        <begin position="415"/>
        <end position="443"/>
    </location>
</feature>
<evidence type="ECO:0000259" key="9">
    <source>
        <dbReference type="Pfam" id="PF03941"/>
    </source>
</evidence>
<evidence type="ECO:0000256" key="8">
    <source>
        <dbReference type="SAM" id="MobiDB-lite"/>
    </source>
</evidence>
<comment type="similarity">
    <text evidence="3">Belongs to the INCENP family.</text>
</comment>
<evidence type="ECO:0000256" key="6">
    <source>
        <dbReference type="ARBA" id="ARBA00023212"/>
    </source>
</evidence>
<feature type="compositionally biased region" description="Basic and acidic residues" evidence="8">
    <location>
        <begin position="844"/>
        <end position="916"/>
    </location>
</feature>
<evidence type="ECO:0000256" key="4">
    <source>
        <dbReference type="ARBA" id="ARBA00022490"/>
    </source>
</evidence>
<comment type="subcellular location">
    <subcellularLocation>
        <location evidence="2">Cytoplasm</location>
        <location evidence="2">Cytoskeleton</location>
        <location evidence="2">Spindle</location>
    </subcellularLocation>
    <subcellularLocation>
        <location evidence="1">Nucleus</location>
    </subcellularLocation>
</comment>
<dbReference type="PANTHER" id="PTHR13142">
    <property type="entry name" value="INNER CENTROMERE PROTEIN"/>
    <property type="match status" value="1"/>
</dbReference>
<feature type="compositionally biased region" description="Basic and acidic residues" evidence="8">
    <location>
        <begin position="742"/>
        <end position="758"/>
    </location>
</feature>
<dbReference type="Pfam" id="PF03941">
    <property type="entry name" value="INCENP_ARK-bind"/>
    <property type="match status" value="1"/>
</dbReference>
<sequence>MAATRPKVPVGSAQWFLGERQQANELVDQEVEEFTYSVRNEMEWLNEHMTEILNANQLNVADIFKTPGKLRGKTPRTIRKRNALQERAPLTDIFAPNSQPIRTSPPKTQFYKQVEQFQIAQDIDTHVPTSPPKQHVAVGKENTDSGYHGTTEDEMDVDPVPDAPPPVPKHVQLPQRQQAEQPKAASRAGTEEQDSFVSAKEILGSKNPSQENLREEDEATIPDEDVQKLSQEQAPEQLIAEVAKSPEHVQTEAEPAVTDSKAQDAVESRDVMDIDDVRSPSEGSSPVQPLLRKSSLTFASLPAREPLSSKHSIGNRVSRTSHLDQLKASGVGRSSQFGRTTAGKSLGTAHANTNSAFGDDDDHSDIENSRPALSRVESETTKLHNTMSTQRLHDRINMLAQTQEPRTSKSIQNLSSMAQSIHSNPSSSANEHSKPLEGPAVPLKDHVPTARVVHPDDDDDWIVPVVSNGHLVQRSEAQPTVSSDAVARNQDGADEAQFGLPLLHHRSADPLASPSRVGVFGHVKSISGSAMPSPTRAAMAVEPSHKKAVSVSNPDMPSRETTTPAGSPNKKYADGPLSASKAKLYSVLKSAKGIFASSAAVSAQAKSEVLSSKRSKEQLPMTIEELFSPNPEVHPTPALYPNIEAQAEDIARPASPSKSEGRRTRSSSEREKEEKRREREVKEKERMTGELEKAREKERQKAATQKAQKLKAVEKEPDSADEMPPPPPPKSLLPTTGQQPNKTREQPRRPMKPTKETLNKSTGPSKPVRVYLESQRIGQNQQPSNTALSASLHDSLPPQVPPKQPPQQVLGKTSTSSLQSQSSSNTLRTNASSQSGRPKALEAAARKKELEEKAAQRKAEQKRELEQKRAAKLEEERKAEQQRKEEEQRRIQEAKRAAQRKAEEAKRLEQQKREAARPPSRQANELANALQQERSHGPPTYQRADLGTARPVGQIKMVQDPPRAIPVNHAKPAKRPLQPEQDEEAVQRPTVQRNPPSYQQLDAKRRRTNEGEEEGENRRSVMAPPIRNSNIRKEPSKFTHGYVTAPQQSSHATSMFKATVTSQHQLQQQHGQPSVKLPTGHPHDMAKYANARIPFADGPNAPAAGSSAITANSQTYKTPLRPEGATIASKSAAKSSPHYPPGESIQLPDIATDSEDEDSDNEFAAPSWVDSPLLNQALSQQQLVDPETIFGPIGELKMDEIFKNKERAKRWRERTSSANWNGADRLTEEERRRDKEGREKMMKEGGWTFGTVPEH</sequence>
<organism evidence="10 11">
    <name type="scientific">Rhizodiscina lignyota</name>
    <dbReference type="NCBI Taxonomy" id="1504668"/>
    <lineage>
        <taxon>Eukaryota</taxon>
        <taxon>Fungi</taxon>
        <taxon>Dikarya</taxon>
        <taxon>Ascomycota</taxon>
        <taxon>Pezizomycotina</taxon>
        <taxon>Dothideomycetes</taxon>
        <taxon>Pleosporomycetidae</taxon>
        <taxon>Aulographales</taxon>
        <taxon>Rhizodiscinaceae</taxon>
        <taxon>Rhizodiscina</taxon>
    </lineage>
</organism>
<feature type="compositionally biased region" description="Polar residues" evidence="8">
    <location>
        <begin position="921"/>
        <end position="932"/>
    </location>
</feature>
<dbReference type="GO" id="GO:0005634">
    <property type="term" value="C:nucleus"/>
    <property type="evidence" value="ECO:0007669"/>
    <property type="project" value="UniProtKB-SubCell"/>
</dbReference>
<feature type="compositionally biased region" description="Polar residues" evidence="8">
    <location>
        <begin position="550"/>
        <end position="566"/>
    </location>
</feature>
<evidence type="ECO:0000256" key="7">
    <source>
        <dbReference type="ARBA" id="ARBA00023242"/>
    </source>
</evidence>